<evidence type="ECO:0000313" key="1">
    <source>
        <dbReference type="EMBL" id="KAI4339261.1"/>
    </source>
</evidence>
<accession>A0ACB9NT58</accession>
<dbReference type="EMBL" id="CM042886">
    <property type="protein sequence ID" value="KAI4339261.1"/>
    <property type="molecule type" value="Genomic_DNA"/>
</dbReference>
<reference evidence="2" key="1">
    <citation type="journal article" date="2023" name="Front. Plant Sci.">
        <title>Chromosomal-level genome assembly of Melastoma candidum provides insights into trichome evolution.</title>
        <authorList>
            <person name="Zhong Y."/>
            <person name="Wu W."/>
            <person name="Sun C."/>
            <person name="Zou P."/>
            <person name="Liu Y."/>
            <person name="Dai S."/>
            <person name="Zhou R."/>
        </authorList>
    </citation>
    <scope>NUCLEOTIDE SEQUENCE [LARGE SCALE GENOMIC DNA]</scope>
</reference>
<evidence type="ECO:0000313" key="2">
    <source>
        <dbReference type="Proteomes" id="UP001057402"/>
    </source>
</evidence>
<organism evidence="1 2">
    <name type="scientific">Melastoma candidum</name>
    <dbReference type="NCBI Taxonomy" id="119954"/>
    <lineage>
        <taxon>Eukaryota</taxon>
        <taxon>Viridiplantae</taxon>
        <taxon>Streptophyta</taxon>
        <taxon>Embryophyta</taxon>
        <taxon>Tracheophyta</taxon>
        <taxon>Spermatophyta</taxon>
        <taxon>Magnoliopsida</taxon>
        <taxon>eudicotyledons</taxon>
        <taxon>Gunneridae</taxon>
        <taxon>Pentapetalae</taxon>
        <taxon>rosids</taxon>
        <taxon>malvids</taxon>
        <taxon>Myrtales</taxon>
        <taxon>Melastomataceae</taxon>
        <taxon>Melastomatoideae</taxon>
        <taxon>Melastomateae</taxon>
        <taxon>Melastoma</taxon>
    </lineage>
</organism>
<dbReference type="Proteomes" id="UP001057402">
    <property type="component" value="Chromosome 7"/>
</dbReference>
<comment type="caution">
    <text evidence="1">The sequence shown here is derived from an EMBL/GenBank/DDBJ whole genome shotgun (WGS) entry which is preliminary data.</text>
</comment>
<protein>
    <submittedName>
        <fullName evidence="1">Uncharacterized protein</fullName>
    </submittedName>
</protein>
<proteinExistence type="predicted"/>
<sequence>MEEDQCPPSFWESCFQYGTMMEEFRQALFYTTLEIETVVAASKVEIARRDSDLLQLKEHLLRAVGERGAALSRSRRLQHENLVLRKQLDRNQTCEQDPLTSRCDGEEAAVKECEPSPSPQKEVDLDELGGDRLLPEKGKLLQAVMEAGPILQTLMLAGPLPQWQHPPPQLDSAQIPPVDIPKKRGAESNHPSNESGSPESPQNKRIKLLS</sequence>
<gene>
    <name evidence="1" type="ORF">MLD38_024221</name>
</gene>
<keyword evidence="2" id="KW-1185">Reference proteome</keyword>
<name>A0ACB9NT58_9MYRT</name>